<sequence>MLAKHNAGTASTGAEQTMENSSMKPFDEMLKPGDSVRAPYERLKQWLDTQDPASLAQKAHDAEGVFRKTGITFAVYGDVEAAERLIPFDIVPRIISGQEWNRLSQGIEQRVMALNAFLDDIYHRQEIVRAGIVPKHLISHNEAFLPEMIDFRPPGNVYTHIIGVDIVRTAENQFYVLEDNARTPSGVSYMLENRETMMQLFPELFQQVKVRPVETYPQLLRQSLAAVCPPGGNADNPTVAVLTPGIHNSAYYEHAFLADQMGVHLVEGSDLQVIDDRVAMRTTEGFRAIDVLYRRLDDAFLDPLTFRPDSVLGVAGIMDVYRAGNITIANAPGTGIADDKAIYSYMPEIVEFYTGRKALLENVPTWRCAEDDSLDYVLAHLDELVVKEVHGSGGYGMLVGPAASKAERDAFAAKLRAKPSNYIAQPTLALSTTPILTEKGLAPRHVDLRPFVLVSDRIRITPGGLTRVALKEGSLVVNSSQGGGTKDTWVLAD</sequence>
<dbReference type="EMBL" id="FXAN01000036">
    <property type="protein sequence ID" value="SMF98989.1"/>
    <property type="molecule type" value="Genomic_DNA"/>
</dbReference>
<dbReference type="InterPro" id="IPR025841">
    <property type="entry name" value="CP_ATPgrasp_2"/>
</dbReference>
<evidence type="ECO:0000259" key="2">
    <source>
        <dbReference type="Pfam" id="PF14403"/>
    </source>
</evidence>
<dbReference type="AlphaFoldDB" id="A0A238H180"/>
<dbReference type="SUPFAM" id="SSF56059">
    <property type="entry name" value="Glutathione synthetase ATP-binding domain-like"/>
    <property type="match status" value="1"/>
</dbReference>
<evidence type="ECO:0000313" key="4">
    <source>
        <dbReference type="Proteomes" id="UP000198460"/>
    </source>
</evidence>
<reference evidence="3 4" key="1">
    <citation type="submission" date="2017-04" db="EMBL/GenBank/DDBJ databases">
        <authorList>
            <person name="Afonso C.L."/>
            <person name="Miller P.J."/>
            <person name="Scott M.A."/>
            <person name="Spackman E."/>
            <person name="Goraichik I."/>
            <person name="Dimitrov K.M."/>
            <person name="Suarez D.L."/>
            <person name="Swayne D.E."/>
        </authorList>
    </citation>
    <scope>NUCLEOTIDE SEQUENCE [LARGE SCALE GENOMIC DNA]</scope>
    <source>
        <strain evidence="3">LMG 28154</strain>
    </source>
</reference>
<accession>A0A238H180</accession>
<proteinExistence type="predicted"/>
<evidence type="ECO:0000313" key="3">
    <source>
        <dbReference type="EMBL" id="SMF98989.1"/>
    </source>
</evidence>
<dbReference type="InterPro" id="IPR016450">
    <property type="entry name" value="UCP005522"/>
</dbReference>
<feature type="region of interest" description="Disordered" evidence="1">
    <location>
        <begin position="1"/>
        <end position="31"/>
    </location>
</feature>
<protein>
    <submittedName>
        <fullName evidence="3">Protein containing domains DUF404, DUF407</fullName>
    </submittedName>
</protein>
<dbReference type="Proteomes" id="UP000198460">
    <property type="component" value="Unassembled WGS sequence"/>
</dbReference>
<dbReference type="PANTHER" id="PTHR34595">
    <property type="entry name" value="BLR5612 PROTEIN"/>
    <property type="match status" value="1"/>
</dbReference>
<organism evidence="3 4">
    <name type="scientific">Burkholderia singularis</name>
    <dbReference type="NCBI Taxonomy" id="1503053"/>
    <lineage>
        <taxon>Bacteria</taxon>
        <taxon>Pseudomonadati</taxon>
        <taxon>Pseudomonadota</taxon>
        <taxon>Betaproteobacteria</taxon>
        <taxon>Burkholderiales</taxon>
        <taxon>Burkholderiaceae</taxon>
        <taxon>Burkholderia</taxon>
        <taxon>pseudomallei group</taxon>
    </lineage>
</organism>
<dbReference type="Pfam" id="PF14403">
    <property type="entry name" value="CP_ATPgrasp_2"/>
    <property type="match status" value="1"/>
</dbReference>
<feature type="domain" description="Circularly permuted ATP-grasp type 2" evidence="2">
    <location>
        <begin position="92"/>
        <end position="469"/>
    </location>
</feature>
<dbReference type="InterPro" id="IPR051680">
    <property type="entry name" value="ATP-dep_Glu-Cys_Ligase-2"/>
</dbReference>
<dbReference type="Gene3D" id="3.30.1490.270">
    <property type="match status" value="1"/>
</dbReference>
<dbReference type="PIRSF" id="PIRSF005522">
    <property type="entry name" value="UCP005522"/>
    <property type="match status" value="1"/>
</dbReference>
<feature type="compositionally biased region" description="Polar residues" evidence="1">
    <location>
        <begin position="8"/>
        <end position="23"/>
    </location>
</feature>
<gene>
    <name evidence="3" type="ORF">BSIN_2205</name>
</gene>
<evidence type="ECO:0000256" key="1">
    <source>
        <dbReference type="SAM" id="MobiDB-lite"/>
    </source>
</evidence>
<dbReference type="PANTHER" id="PTHR34595:SF7">
    <property type="entry name" value="SLL1039 PROTEIN"/>
    <property type="match status" value="1"/>
</dbReference>
<name>A0A238H180_9BURK</name>
<dbReference type="Gene3D" id="3.40.50.11290">
    <property type="match status" value="1"/>
</dbReference>